<protein>
    <submittedName>
        <fullName evidence="2">Uncharacterized protein</fullName>
    </submittedName>
</protein>
<proteinExistence type="predicted"/>
<accession>A0A9P4W5N2</accession>
<keyword evidence="3" id="KW-1185">Reference proteome</keyword>
<reference evidence="2" key="1">
    <citation type="submission" date="2019-04" db="EMBL/GenBank/DDBJ databases">
        <title>Sequencing of skin fungus with MAO and IRED activity.</title>
        <authorList>
            <person name="Marsaioli A.J."/>
            <person name="Bonatto J.M.C."/>
            <person name="Reis Junior O."/>
        </authorList>
    </citation>
    <scope>NUCLEOTIDE SEQUENCE</scope>
    <source>
        <strain evidence="2">30M1</strain>
    </source>
</reference>
<sequence>MFPEKLRSSLVFLAMFQWHYGFGVTAESTDGIIMRRDDALADFGQTVPILGRMERTDQDFKDGLALDLFSPRNRTLVVQKNTSPLPGNFVTGSTGEPFVALSDYSWIVKVNDSARDLIAKIELPYDPEKMQRKGCSVANTYVGTLSGDGKSWLIDESKRNVHMTENKTRIIKLTSLDGEYMLLGRQTADTANIFVQYGFGATRTVNLTGGAGDQQAEFVDGLRPSVASEKKMQLNANLKFGIDQEAIPKGMRSLNSFAWAINSMNTALLPSSNSSAFAKTTSLMVAKRDLNASPTAAFKRLGRSQQKVSCNPECQIEVSNLQQLDGEYVIIAAEKAAGKHGTEKDTVREPTSGAVVSSVGATLFRNSGWVWMLLCFSVYGAL</sequence>
<dbReference type="OrthoDB" id="6513042at2759"/>
<evidence type="ECO:0000313" key="3">
    <source>
        <dbReference type="Proteomes" id="UP000801428"/>
    </source>
</evidence>
<keyword evidence="1" id="KW-0732">Signal</keyword>
<dbReference type="EMBL" id="SWKU01000043">
    <property type="protein sequence ID" value="KAF2994156.1"/>
    <property type="molecule type" value="Genomic_DNA"/>
</dbReference>
<gene>
    <name evidence="2" type="ORF">E8E13_000377</name>
</gene>
<feature type="signal peptide" evidence="1">
    <location>
        <begin position="1"/>
        <end position="21"/>
    </location>
</feature>
<evidence type="ECO:0000256" key="1">
    <source>
        <dbReference type="SAM" id="SignalP"/>
    </source>
</evidence>
<comment type="caution">
    <text evidence="2">The sequence shown here is derived from an EMBL/GenBank/DDBJ whole genome shotgun (WGS) entry which is preliminary data.</text>
</comment>
<organism evidence="2 3">
    <name type="scientific">Curvularia kusanoi</name>
    <name type="common">Cochliobolus kusanoi</name>
    <dbReference type="NCBI Taxonomy" id="90978"/>
    <lineage>
        <taxon>Eukaryota</taxon>
        <taxon>Fungi</taxon>
        <taxon>Dikarya</taxon>
        <taxon>Ascomycota</taxon>
        <taxon>Pezizomycotina</taxon>
        <taxon>Dothideomycetes</taxon>
        <taxon>Pleosporomycetidae</taxon>
        <taxon>Pleosporales</taxon>
        <taxon>Pleosporineae</taxon>
        <taxon>Pleosporaceae</taxon>
        <taxon>Curvularia</taxon>
    </lineage>
</organism>
<dbReference type="Proteomes" id="UP000801428">
    <property type="component" value="Unassembled WGS sequence"/>
</dbReference>
<name>A0A9P4W5N2_CURKU</name>
<evidence type="ECO:0000313" key="2">
    <source>
        <dbReference type="EMBL" id="KAF2994156.1"/>
    </source>
</evidence>
<dbReference type="AlphaFoldDB" id="A0A9P4W5N2"/>
<feature type="chain" id="PRO_5040327888" evidence="1">
    <location>
        <begin position="22"/>
        <end position="382"/>
    </location>
</feature>